<dbReference type="GO" id="GO:0005048">
    <property type="term" value="F:signal sequence binding"/>
    <property type="evidence" value="ECO:0007669"/>
    <property type="project" value="UniProtKB-UniRule"/>
</dbReference>
<evidence type="ECO:0000313" key="5">
    <source>
        <dbReference type="EMBL" id="OAT48750.1"/>
    </source>
</evidence>
<evidence type="ECO:0000313" key="6">
    <source>
        <dbReference type="Proteomes" id="UP000078224"/>
    </source>
</evidence>
<dbReference type="EMBL" id="LXEW01000046">
    <property type="protein sequence ID" value="OAT48750.1"/>
    <property type="molecule type" value="Genomic_DNA"/>
</dbReference>
<comment type="subcellular location">
    <subcellularLocation>
        <location evidence="1 4">Cytoplasm</location>
    </subcellularLocation>
</comment>
<dbReference type="PANTHER" id="PTHR38603:SF1">
    <property type="entry name" value="CHAPERONE NAPD"/>
    <property type="match status" value="1"/>
</dbReference>
<evidence type="ECO:0000256" key="3">
    <source>
        <dbReference type="ARBA" id="ARBA00023186"/>
    </source>
</evidence>
<dbReference type="PANTHER" id="PTHR38603">
    <property type="entry name" value="CHAPERONE NAPD"/>
    <property type="match status" value="1"/>
</dbReference>
<dbReference type="Gene3D" id="3.30.70.920">
    <property type="match status" value="1"/>
</dbReference>
<dbReference type="Proteomes" id="UP000078224">
    <property type="component" value="Unassembled WGS sequence"/>
</dbReference>
<keyword evidence="3 4" id="KW-0143">Chaperone</keyword>
<comment type="function">
    <text evidence="4">Chaperone for NapA, the catalytic subunit of the periplasmic nitrate reductase. It binds directly and specifically to the twin-arginine signal peptide of NapA, preventing premature interaction with the Tat translocase and premature export.</text>
</comment>
<keyword evidence="6" id="KW-1185">Reference proteome</keyword>
<evidence type="ECO:0000256" key="4">
    <source>
        <dbReference type="HAMAP-Rule" id="MF_02200"/>
    </source>
</evidence>
<reference evidence="5 6" key="1">
    <citation type="submission" date="2016-04" db="EMBL/GenBank/DDBJ databases">
        <title>ATOL: Assembling a taxonomically balanced genome-scale reconstruction of the evolutionary history of the Enterobacteriaceae.</title>
        <authorList>
            <person name="Plunkett G.III."/>
            <person name="Neeno-Eckwall E.C."/>
            <person name="Glasner J.D."/>
            <person name="Perna N.T."/>
        </authorList>
    </citation>
    <scope>NUCLEOTIDE SEQUENCE [LARGE SCALE GENOMIC DNA]</scope>
    <source>
        <strain evidence="5 6">ATCC 35613</strain>
    </source>
</reference>
<proteinExistence type="inferred from homology"/>
<comment type="similarity">
    <text evidence="4">Belongs to the NapD family.</text>
</comment>
<evidence type="ECO:0000256" key="1">
    <source>
        <dbReference type="ARBA" id="ARBA00004496"/>
    </source>
</evidence>
<organism evidence="5 6">
    <name type="scientific">Providencia heimbachae ATCC 35613</name>
    <dbReference type="NCBI Taxonomy" id="1354272"/>
    <lineage>
        <taxon>Bacteria</taxon>
        <taxon>Pseudomonadati</taxon>
        <taxon>Pseudomonadota</taxon>
        <taxon>Gammaproteobacteria</taxon>
        <taxon>Enterobacterales</taxon>
        <taxon>Morganellaceae</taxon>
        <taxon>Providencia</taxon>
    </lineage>
</organism>
<dbReference type="HAMAP" id="MF_02200">
    <property type="entry name" value="NapD"/>
    <property type="match status" value="1"/>
</dbReference>
<accession>A0A1B7JLI0</accession>
<dbReference type="InterPro" id="IPR005623">
    <property type="entry name" value="Chaperone_NapD_NO3_reduct"/>
</dbReference>
<comment type="caution">
    <text evidence="5">The sequence shown here is derived from an EMBL/GenBank/DDBJ whole genome shotgun (WGS) entry which is preliminary data.</text>
</comment>
<gene>
    <name evidence="4" type="primary">napD</name>
    <name evidence="5" type="ORF">M998_3251</name>
</gene>
<sequence>MHNNWQVCSLIVQVKSERIPAVTEELNQLPDCEVAMSSPENGKLIVVVEGQHSKTLLDTIDLARDIEGVLDVSLVYHQQDEQCEEYDETQSS</sequence>
<evidence type="ECO:0000256" key="2">
    <source>
        <dbReference type="ARBA" id="ARBA00022490"/>
    </source>
</evidence>
<comment type="subunit">
    <text evidence="4">Interacts with the cytoplasmic NapA precursor.</text>
</comment>
<dbReference type="GO" id="GO:0005737">
    <property type="term" value="C:cytoplasm"/>
    <property type="evidence" value="ECO:0007669"/>
    <property type="project" value="UniProtKB-SubCell"/>
</dbReference>
<name>A0A1B7JLI0_9GAMM</name>
<protein>
    <recommendedName>
        <fullName evidence="4">Chaperone NapD</fullName>
    </recommendedName>
    <alternativeName>
        <fullName evidence="4">NapA signal peptide-binding chaperone NapD</fullName>
    </alternativeName>
</protein>
<dbReference type="PATRIC" id="fig|1354272.4.peg.3319"/>
<dbReference type="FunFam" id="3.30.70.920:FF:000004">
    <property type="entry name" value="Chaperone NapD"/>
    <property type="match status" value="1"/>
</dbReference>
<dbReference type="GO" id="GO:0051224">
    <property type="term" value="P:negative regulation of protein transport"/>
    <property type="evidence" value="ECO:0007669"/>
    <property type="project" value="UniProtKB-UniRule"/>
</dbReference>
<dbReference type="Pfam" id="PF03927">
    <property type="entry name" value="NapD"/>
    <property type="match status" value="1"/>
</dbReference>
<dbReference type="RefSeq" id="WP_068909819.1">
    <property type="nucleotide sequence ID" value="NZ_LXEW01000046.1"/>
</dbReference>
<dbReference type="NCBIfam" id="NF007840">
    <property type="entry name" value="PRK10553.1"/>
    <property type="match status" value="1"/>
</dbReference>
<dbReference type="AlphaFoldDB" id="A0A1B7JLI0"/>
<keyword evidence="2 4" id="KW-0963">Cytoplasm</keyword>